<dbReference type="InterPro" id="IPR014729">
    <property type="entry name" value="Rossmann-like_a/b/a_fold"/>
</dbReference>
<dbReference type="GO" id="GO:0005524">
    <property type="term" value="F:ATP binding"/>
    <property type="evidence" value="ECO:0007669"/>
    <property type="project" value="UniProtKB-KW"/>
</dbReference>
<evidence type="ECO:0000313" key="3">
    <source>
        <dbReference type="Proteomes" id="UP000479692"/>
    </source>
</evidence>
<protein>
    <submittedName>
        <fullName evidence="2">ATP-binding protein</fullName>
    </submittedName>
</protein>
<evidence type="ECO:0000313" key="2">
    <source>
        <dbReference type="EMBL" id="MUV12978.1"/>
    </source>
</evidence>
<dbReference type="Gene3D" id="3.40.50.620">
    <property type="entry name" value="HUPs"/>
    <property type="match status" value="1"/>
</dbReference>
<sequence length="228" mass="24850">MPSVKRQTVLSWSGGKDAAWALHALRSAGEVDVVALVTTVTSGYDRIAMHGIRRDLLQAQARAAGLPVIEAVIPPQCDNATYEASFAAALSEARTRWPACEDIAFGDLFLEDVKAWREALCARLRWTPRFPLFGRDTATLAREMIEGGLRAHLCCVDTQQLDATFSGRAFDARLLADLPASCDPCGERGEFHTLVHAGPMFAQPIAVERGESVLRDARFAYTDFNAAA</sequence>
<dbReference type="Gene3D" id="3.90.1490.10">
    <property type="entry name" value="putative n-type atp pyrophosphatase, domain 2"/>
    <property type="match status" value="1"/>
</dbReference>
<reference evidence="2 3" key="1">
    <citation type="submission" date="2019-12" db="EMBL/GenBank/DDBJ databases">
        <authorList>
            <person name="Xu J."/>
        </authorList>
    </citation>
    <scope>NUCLEOTIDE SEQUENCE [LARGE SCALE GENOMIC DNA]</scope>
    <source>
        <strain evidence="2 3">HX-5-24</strain>
    </source>
</reference>
<dbReference type="Proteomes" id="UP000479692">
    <property type="component" value="Unassembled WGS sequence"/>
</dbReference>
<dbReference type="InterPro" id="IPR002761">
    <property type="entry name" value="Diphthami_syn_dom"/>
</dbReference>
<proteinExistence type="predicted"/>
<feature type="domain" description="Diphthamide synthase" evidence="1">
    <location>
        <begin position="8"/>
        <end position="213"/>
    </location>
</feature>
<comment type="caution">
    <text evidence="2">The sequence shown here is derived from an EMBL/GenBank/DDBJ whole genome shotgun (WGS) entry which is preliminary data.</text>
</comment>
<dbReference type="EMBL" id="WOXT01000001">
    <property type="protein sequence ID" value="MUV12978.1"/>
    <property type="molecule type" value="Genomic_DNA"/>
</dbReference>
<keyword evidence="2" id="KW-0547">Nucleotide-binding</keyword>
<keyword evidence="3" id="KW-1185">Reference proteome</keyword>
<accession>A0A7C9HTM3</accession>
<dbReference type="AlphaFoldDB" id="A0A7C9HTM3"/>
<evidence type="ECO:0000259" key="1">
    <source>
        <dbReference type="Pfam" id="PF01902"/>
    </source>
</evidence>
<dbReference type="Pfam" id="PF01902">
    <property type="entry name" value="Diphthami_syn_2"/>
    <property type="match status" value="1"/>
</dbReference>
<gene>
    <name evidence="2" type="ORF">GN331_02015</name>
</gene>
<dbReference type="SUPFAM" id="SSF52402">
    <property type="entry name" value="Adenine nucleotide alpha hydrolases-like"/>
    <property type="match status" value="1"/>
</dbReference>
<dbReference type="CDD" id="cd01994">
    <property type="entry name" value="AANH_PF0828-like"/>
    <property type="match status" value="1"/>
</dbReference>
<organism evidence="2 3">
    <name type="scientific">Noviluteimonas gilva</name>
    <dbReference type="NCBI Taxonomy" id="2682097"/>
    <lineage>
        <taxon>Bacteria</taxon>
        <taxon>Pseudomonadati</taxon>
        <taxon>Pseudomonadota</taxon>
        <taxon>Gammaproteobacteria</taxon>
        <taxon>Lysobacterales</taxon>
        <taxon>Lysobacteraceae</taxon>
        <taxon>Noviluteimonas</taxon>
    </lineage>
</organism>
<dbReference type="RefSeq" id="WP_156639870.1">
    <property type="nucleotide sequence ID" value="NZ_WOXT01000001.1"/>
</dbReference>
<keyword evidence="2" id="KW-0067">ATP-binding</keyword>
<name>A0A7C9HTM3_9GAMM</name>